<organism evidence="2 3">
    <name type="scientific">Nakamurella alba</name>
    <dbReference type="NCBI Taxonomy" id="2665158"/>
    <lineage>
        <taxon>Bacteria</taxon>
        <taxon>Bacillati</taxon>
        <taxon>Actinomycetota</taxon>
        <taxon>Actinomycetes</taxon>
        <taxon>Nakamurellales</taxon>
        <taxon>Nakamurellaceae</taxon>
        <taxon>Nakamurella</taxon>
    </lineage>
</organism>
<dbReference type="EMBL" id="WLYK01000019">
    <property type="protein sequence ID" value="MTD17428.1"/>
    <property type="molecule type" value="Genomic_DNA"/>
</dbReference>
<keyword evidence="3" id="KW-1185">Reference proteome</keyword>
<feature type="compositionally biased region" description="Gly residues" evidence="1">
    <location>
        <begin position="152"/>
        <end position="161"/>
    </location>
</feature>
<dbReference type="Proteomes" id="UP000460221">
    <property type="component" value="Unassembled WGS sequence"/>
</dbReference>
<proteinExistence type="predicted"/>
<dbReference type="Pfam" id="PF18934">
    <property type="entry name" value="DUF5682"/>
    <property type="match status" value="1"/>
</dbReference>
<sequence length="841" mass="88776">MGGLLPRLPRPGVVTAAAAADRVVVLGIRHHGPGSARSVLAALDELRPSIVLVEGPADAGPLLEWAHSDDMQPPVALFAHAVDRPGHAVFWPFAVFSPEWQAIRWAAEHAVPLRFCDLPAWSVLAGSGVRHVAADARPNASPAARVPDGGDAEGSGAGASGTSGPARRVPVGDAEASGAGASGPARPAERHRPDVSTGSAEASDPNIGAAPDEEIVVADDSRGDPIALLAGAAGYDDPERWWDDVVESRTGGLAAFDALTEAMAELRTVVPPDSPREAAREERREAHMRQAIRTALKDTDGVIAVVCGAWHAPALAGRLPPASADIATLRGLRRRKVALSWVPWTHSRLAGSSGYGAGVTSPGFYHHLFTAPDHPAERWLTAVAGALRGHDMPVSTAHVIEATRLADTLAGLRGRPSPGLLEVRDATLAVLCDADPVAAGFVTSELEVGELLGRVPDDAPAVPLAADLTVTARSLRLKIDPQEKIVDLDLRKPQDRAKSALLHRLLLLGIRWGTPTEPSRQSTGTFGETWSLRWDPELAVAVAEAAGWGSTVPTAAAAKVADTARTSTDLASLTQLCEQVLLADIAEVLPEVLQELDRRATHDTDVGHLLQAVPALVRAVRYGDVRGTATDGLGELARQLVARAIAGFPSAISGLGDTSAVTMRDRLDSWHAAVDLLVRTGRGEPERESWFRMLAEQLDRTDVHGLLAGRIARVLIDRGVVPADEAARRLAARLSVGPTASDKARWIEGFLSGTGLLLVHDRDLLRVLDGWLTALDPLDFLEVLPLLRRTFGEFAAAERENIGAVLADLDSEVRHDAGELPDIGRAAAALRTVALILGGGR</sequence>
<gene>
    <name evidence="2" type="ORF">GIS00_26195</name>
</gene>
<evidence type="ECO:0000313" key="2">
    <source>
        <dbReference type="EMBL" id="MTD17428.1"/>
    </source>
</evidence>
<dbReference type="InterPro" id="IPR050458">
    <property type="entry name" value="LolB"/>
</dbReference>
<evidence type="ECO:0000313" key="3">
    <source>
        <dbReference type="Proteomes" id="UP000460221"/>
    </source>
</evidence>
<name>A0A7K1FTH9_9ACTN</name>
<feature type="compositionally biased region" description="Low complexity" evidence="1">
    <location>
        <begin position="174"/>
        <end position="186"/>
    </location>
</feature>
<comment type="caution">
    <text evidence="2">The sequence shown here is derived from an EMBL/GenBank/DDBJ whole genome shotgun (WGS) entry which is preliminary data.</text>
</comment>
<accession>A0A7K1FTH9</accession>
<evidence type="ECO:0000256" key="1">
    <source>
        <dbReference type="SAM" id="MobiDB-lite"/>
    </source>
</evidence>
<dbReference type="AlphaFoldDB" id="A0A7K1FTH9"/>
<protein>
    <submittedName>
        <fullName evidence="2">Uncharacterized protein</fullName>
    </submittedName>
</protein>
<dbReference type="PANTHER" id="PTHR30634:SF14">
    <property type="match status" value="1"/>
</dbReference>
<feature type="region of interest" description="Disordered" evidence="1">
    <location>
        <begin position="138"/>
        <end position="210"/>
    </location>
</feature>
<dbReference type="InterPro" id="IPR043737">
    <property type="entry name" value="DUF5682"/>
</dbReference>
<dbReference type="PANTHER" id="PTHR30634">
    <property type="entry name" value="OUTER MEMBRANE LOLAB LIPOPROTEIN INSERTION APPARATUS"/>
    <property type="match status" value="1"/>
</dbReference>
<reference evidence="2 3" key="1">
    <citation type="submission" date="2019-11" db="EMBL/GenBank/DDBJ databases">
        <authorList>
            <person name="Jiang L.-Q."/>
        </authorList>
    </citation>
    <scope>NUCLEOTIDE SEQUENCE [LARGE SCALE GENOMIC DNA]</scope>
    <source>
        <strain evidence="2 3">YIM 132087</strain>
    </source>
</reference>